<proteinExistence type="predicted"/>
<dbReference type="Proteomes" id="UP000005984">
    <property type="component" value="Unassembled WGS sequence"/>
</dbReference>
<evidence type="ECO:0000256" key="3">
    <source>
        <dbReference type="ARBA" id="ARBA00022729"/>
    </source>
</evidence>
<feature type="domain" description="Gram-positive pilin backbone subunit 2 Cna-B-like" evidence="9">
    <location>
        <begin position="328"/>
        <end position="440"/>
    </location>
</feature>
<evidence type="ECO:0000256" key="2">
    <source>
        <dbReference type="ARBA" id="ARBA00022525"/>
    </source>
</evidence>
<feature type="domain" description="Gram-positive pilin subunit D1 N-terminal" evidence="8">
    <location>
        <begin position="113"/>
        <end position="282"/>
    </location>
</feature>
<keyword evidence="5" id="KW-1133">Transmembrane helix</keyword>
<dbReference type="eggNOG" id="COG4932">
    <property type="taxonomic scope" value="Bacteria"/>
</dbReference>
<keyword evidence="2" id="KW-0964">Secreted</keyword>
<dbReference type="HOGENOM" id="CLU_383972_0_0_9"/>
<comment type="caution">
    <text evidence="12">The sequence shown here is derived from an EMBL/GenBank/DDBJ whole genome shotgun (WGS) entry which is preliminary data.</text>
</comment>
<dbReference type="Gene3D" id="2.60.40.740">
    <property type="match status" value="1"/>
</dbReference>
<dbReference type="EMBL" id="ABYO01000244">
    <property type="protein sequence ID" value="EEI85891.1"/>
    <property type="molecule type" value="Genomic_DNA"/>
</dbReference>
<evidence type="ECO:0000259" key="7">
    <source>
        <dbReference type="Pfam" id="PF00746"/>
    </source>
</evidence>
<keyword evidence="3 6" id="KW-0732">Signal</keyword>
<organism evidence="12 13">
    <name type="scientific">Anaerococcus lactolyticus ATCC 51172</name>
    <dbReference type="NCBI Taxonomy" id="525254"/>
    <lineage>
        <taxon>Bacteria</taxon>
        <taxon>Bacillati</taxon>
        <taxon>Bacillota</taxon>
        <taxon>Tissierellia</taxon>
        <taxon>Tissierellales</taxon>
        <taxon>Peptoniphilaceae</taxon>
        <taxon>Anaerococcus</taxon>
    </lineage>
</organism>
<reference evidence="12 13" key="1">
    <citation type="submission" date="2008-10" db="EMBL/GenBank/DDBJ databases">
        <authorList>
            <person name="Qin X."/>
            <person name="Bachman B."/>
            <person name="Battles P."/>
            <person name="Bell A."/>
            <person name="Bess C."/>
            <person name="Bickham C."/>
            <person name="Chaboub L."/>
            <person name="Chen D."/>
            <person name="Coyle M."/>
            <person name="Deiros D.R."/>
            <person name="Dinh H."/>
            <person name="Forbes L."/>
            <person name="Fowler G."/>
            <person name="Francisco L."/>
            <person name="Fu Q."/>
            <person name="Gubbala S."/>
            <person name="Hale W."/>
            <person name="Han Y."/>
            <person name="Hemphill L."/>
            <person name="Highlander S.K."/>
            <person name="Hirani K."/>
            <person name="Hogues M."/>
            <person name="Jackson L."/>
            <person name="Jakkamsetti A."/>
            <person name="Javaid M."/>
            <person name="Jiang H."/>
            <person name="Korchina V."/>
            <person name="Kovar C."/>
            <person name="Lara F."/>
            <person name="Lee S."/>
            <person name="Mata R."/>
            <person name="Mathew T."/>
            <person name="Moen C."/>
            <person name="Morales K."/>
            <person name="Munidasa M."/>
            <person name="Nazareth L."/>
            <person name="Ngo R."/>
            <person name="Nguyen L."/>
            <person name="Okwuonu G."/>
            <person name="Ongeri F."/>
            <person name="Patil S."/>
            <person name="Petrosino J."/>
            <person name="Pham C."/>
            <person name="Pham P."/>
            <person name="Pu L.-L."/>
            <person name="Puazo M."/>
            <person name="Raj R."/>
            <person name="Reid J."/>
            <person name="Rouhana J."/>
            <person name="Saada N."/>
            <person name="Shang Y."/>
            <person name="Simmons D."/>
            <person name="Thornton R."/>
            <person name="Warren J."/>
            <person name="Weissenberger G."/>
            <person name="Zhang J."/>
            <person name="Zhang L."/>
            <person name="Zhou C."/>
            <person name="Zhu D."/>
            <person name="Muzny D."/>
            <person name="Worley K."/>
            <person name="Gibbs R."/>
        </authorList>
    </citation>
    <scope>NUCLEOTIDE SEQUENCE [LARGE SCALE GENOMIC DNA]</scope>
    <source>
        <strain evidence="12 13">ATCC 51172</strain>
    </source>
</reference>
<evidence type="ECO:0000313" key="13">
    <source>
        <dbReference type="Proteomes" id="UP000005984"/>
    </source>
</evidence>
<keyword evidence="4" id="KW-0572">Peptidoglycan-anchor</keyword>
<dbReference type="RefSeq" id="WP_004827787.1">
    <property type="nucleotide sequence ID" value="NZ_GG666046.1"/>
</dbReference>
<evidence type="ECO:0000313" key="12">
    <source>
        <dbReference type="EMBL" id="EEI85891.1"/>
    </source>
</evidence>
<dbReference type="STRING" id="525254.HMPREF0072_1515"/>
<evidence type="ECO:0000259" key="8">
    <source>
        <dbReference type="Pfam" id="PF16555"/>
    </source>
</evidence>
<dbReference type="InterPro" id="IPR032334">
    <property type="entry name" value="GramPos_pilinBB"/>
</dbReference>
<dbReference type="Pfam" id="PF00746">
    <property type="entry name" value="Gram_pos_anchor"/>
    <property type="match status" value="1"/>
</dbReference>
<gene>
    <name evidence="12" type="ORF">HMPREF0072_1515</name>
</gene>
<dbReference type="Pfam" id="PF16570">
    <property type="entry name" value="GramPos_pilinD3"/>
    <property type="match status" value="1"/>
</dbReference>
<dbReference type="Pfam" id="PF16555">
    <property type="entry name" value="GramPos_pilinD1"/>
    <property type="match status" value="1"/>
</dbReference>
<evidence type="ECO:0000256" key="5">
    <source>
        <dbReference type="SAM" id="Phobius"/>
    </source>
</evidence>
<sequence>MKKKILSLLTAFAMVFGILVAPFTTASANNANEPGAHKTKVLIHKILMQEHNWNAKKVTLTTTAEPKTSESKVIVKKGEGDSAKYYDAKNMNSELSADNEFVKGFKGEPVDNKKAVAKEVFPGLTGLDGTEFKGQKLTVGEYFGSDSKPINGVAFRIFEVYTGKDSNPSGYTLGSELMTTYKLATNDLESTKYYKLVTEGATDGVFTTARVDNEDGIATASLADGTYRIVEDKAKSTYKGENGETLTGRKAVPFTLVLPIGKPDGSGNYSETEPLNLYPKNTEKKVKFDKNFAKENGLEKITDKNTLKDVGAVFDNYNKEKANAKGEIGKEIKYEAKAFLPKGSVFTKLHLADSMDGGLEYDSKKGVTVAVNPTLNPALDATSDYTVKTIGNGFDITFNQTGIDKLNKAAETSDVNITFTYSAKVTAKAVNDRPMDNHATITYNHTPPAPSSETVKPKDGEITVSKTWADGTAPTGVKVKYVLLDENNNALADVTFTDKSTVDQTDLGHGITFEKTGDFAGKFKFKNEEDKAKQYKIKEIVDGYEPEYVVDNNSGKVTVNNKKTPDSITPTPPQVTVGGKKFVKVDSETGDRLAGAQFVIENNNTSDATNNGKYLKINADTSSTAYTTAAKAYDDAIKAVNDALAKGAISATNKVKIVTDEFDTKDKALAKVAELQKTRDKEFVKAKLNYTWVQSKDEATQFYTNKDGQFEVTGLAYGDYRAVEIKAAPGYALDTNPENFKFTVADGSYTGPAQGVTAEHIQYDATNGNDNNKAQKIVNKKVTIPETGGIGSLIFIVAGLAIMTGAFIAYKKSQAVEA</sequence>
<feature type="signal peptide" evidence="6">
    <location>
        <begin position="1"/>
        <end position="28"/>
    </location>
</feature>
<dbReference type="InterPro" id="IPR013783">
    <property type="entry name" value="Ig-like_fold"/>
</dbReference>
<feature type="domain" description="Gram-positive cocci surface proteins LPxTG" evidence="7">
    <location>
        <begin position="779"/>
        <end position="812"/>
    </location>
</feature>
<dbReference type="NCBIfam" id="TIGR04226">
    <property type="entry name" value="RrgB_K2N_iso_D2"/>
    <property type="match status" value="1"/>
</dbReference>
<dbReference type="InterPro" id="IPR032332">
    <property type="entry name" value="GramPos_pilinD3"/>
</dbReference>
<dbReference type="Pfam" id="PF17802">
    <property type="entry name" value="SpaA"/>
    <property type="match status" value="1"/>
</dbReference>
<accession>C2BGP5</accession>
<evidence type="ECO:0000259" key="10">
    <source>
        <dbReference type="Pfam" id="PF16570"/>
    </source>
</evidence>
<dbReference type="InterPro" id="IPR019931">
    <property type="entry name" value="LPXTG_anchor"/>
</dbReference>
<dbReference type="Gene3D" id="2.60.40.1140">
    <property type="entry name" value="Collagen-binding surface protein Cna, B-type domain"/>
    <property type="match status" value="1"/>
</dbReference>
<protein>
    <submittedName>
        <fullName evidence="12">LPXTG-motif cell wall anchor domain protein</fullName>
    </submittedName>
</protein>
<feature type="domain" description="SpaA-like prealbumin fold" evidence="11">
    <location>
        <begin position="685"/>
        <end position="747"/>
    </location>
</feature>
<dbReference type="Gene3D" id="1.20.58.90">
    <property type="match status" value="1"/>
</dbReference>
<evidence type="ECO:0000256" key="4">
    <source>
        <dbReference type="ARBA" id="ARBA00023088"/>
    </source>
</evidence>
<dbReference type="InterPro" id="IPR026466">
    <property type="entry name" value="Fim_isopep_form_D2_dom"/>
</dbReference>
<evidence type="ECO:0000256" key="1">
    <source>
        <dbReference type="ARBA" id="ARBA00022512"/>
    </source>
</evidence>
<evidence type="ECO:0000259" key="11">
    <source>
        <dbReference type="Pfam" id="PF17802"/>
    </source>
</evidence>
<evidence type="ECO:0000256" key="6">
    <source>
        <dbReference type="SAM" id="SignalP"/>
    </source>
</evidence>
<keyword evidence="13" id="KW-1185">Reference proteome</keyword>
<feature type="transmembrane region" description="Helical" evidence="5">
    <location>
        <begin position="789"/>
        <end position="810"/>
    </location>
</feature>
<keyword evidence="1" id="KW-0134">Cell wall</keyword>
<keyword evidence="5" id="KW-0472">Membrane</keyword>
<dbReference type="NCBIfam" id="TIGR01167">
    <property type="entry name" value="LPXTG_anchor"/>
    <property type="match status" value="1"/>
</dbReference>
<keyword evidence="5" id="KW-0812">Transmembrane</keyword>
<evidence type="ECO:0000259" key="9">
    <source>
        <dbReference type="Pfam" id="PF16569"/>
    </source>
</evidence>
<dbReference type="InterPro" id="IPR032364">
    <property type="entry name" value="GramPos_pilinD1_N"/>
</dbReference>
<dbReference type="Pfam" id="PF16569">
    <property type="entry name" value="GramPos_pilinBB"/>
    <property type="match status" value="1"/>
</dbReference>
<dbReference type="AlphaFoldDB" id="C2BGP5"/>
<dbReference type="InterPro" id="IPR041033">
    <property type="entry name" value="SpaA_PFL_dom_1"/>
</dbReference>
<feature type="domain" description="Gram-positive pilin backbone subunit 3 Cna-B-like" evidence="10">
    <location>
        <begin position="459"/>
        <end position="600"/>
    </location>
</feature>
<dbReference type="Gene3D" id="2.60.40.10">
    <property type="entry name" value="Immunoglobulins"/>
    <property type="match status" value="2"/>
</dbReference>
<feature type="chain" id="PRO_5002910905" evidence="6">
    <location>
        <begin position="29"/>
        <end position="818"/>
    </location>
</feature>
<name>C2BGP5_9FIRM</name>